<proteinExistence type="predicted"/>
<evidence type="ECO:0000313" key="1">
    <source>
        <dbReference type="EMBL" id="VAX18243.1"/>
    </source>
</evidence>
<gene>
    <name evidence="1" type="ORF">MNBD_NITROSPINAE01-1515</name>
</gene>
<reference evidence="1" key="1">
    <citation type="submission" date="2018-06" db="EMBL/GenBank/DDBJ databases">
        <authorList>
            <person name="Zhirakovskaya E."/>
        </authorList>
    </citation>
    <scope>NUCLEOTIDE SEQUENCE</scope>
</reference>
<accession>A0A3B1C0X0</accession>
<protein>
    <submittedName>
        <fullName evidence="1">Uncharacterized protein</fullName>
    </submittedName>
</protein>
<dbReference type="AlphaFoldDB" id="A0A3B1C0X0"/>
<sequence>MRNSWTPKKIVASFLAVLAICALLLVGGALAVKSLLTSTAAKTMVEKAIAKAAGGDVSFGSLIIDPSGKISGSDVSISPPGGQRLTIEKFDVDIDLSKILEWKLLVRSVTITKPVVTLTPTTVTNKGEGVVEASDQKSGGAFIPPIPIEIENFKVEGLSFGQIKKDGALFLRGISLLSSLKITSSGVWLKASLTTDKTARVLISEKGREAGLLPKVKISISLNGDGSWKLKSDINLLAQTLRGFHENTPRNFAITASANGKNISDGKAVLKISANKKADINLFTSWAKKENGWKFKINPSGLTLDTGWLAGFAGIINAEGKLNVGNFSATGFYDTKTGAISATNITAEANALIAELETYDIKIPQGGKIKLKLNNLSLTPEKVEGVAMVEVFTPQLITAGFEFDGILLKADADIRNVIGDTVTGSADVTLTADSTAVGDFTVPHIRLAASANGDFTAGDFTKAKVEASIKDNATALFEGSLKNLGRDSFNITGTAHADLSRLIKIPPSDMLAPVKINSGELNLEFGAKGKAGEAWKNGDANFNITAEVSNTSGETIDKTKVIFDSASAKAKVTGALKGNLNLADIVASLDLSAKKLAVSDIVSTTPLTIHATLNSPKPENQKFAATAKVSAESINLYDAPAQKNGGSLFADISVNTEADNFKATVTGSNLDLATFKNLPSKIKNANGILSFRVSGAGKIPKSPADIKYPLPFDASASIKLADGIFTVTEPAVAISGVSLDIKASTLGNDANLKGGVWVKQLVSEELFGPTTLDPSVEIDASLENGKKLHIDWFLMDTPELGFVNSLDGYIDGIDIDKAIASGISARYVYDYLTFNLTNYFYIALDDRQKLLTKMDMQGDTSLEFSLAAEKPEDGSAKTLRIKGEAEFNHITIGRDGETIVSDLSGKTPFTKTLTFGRIKDNTSKAPAIARNKSVRETSFFESIRKTGGAQKSVTAKFVKAGPVTLNEILLDFYFKESRLGIDYFKTDILGGGLTGSFQVKRDGELYILKTAENFAGLNLRHLIKKELGLTEKESEVDGSLSIEISFEGDDNVKEIDIYGINAFLSLSRIGTKAIDRLLKFFDPKESSPAVASARTVLKFAKPSKVDIAIKRGNLSVSMDLEYAPLLGGVKVKMPIIKRAPINSLANFSAIKKQLAKLSALKTAMRAVGATHMFIDEDGAVKLQ</sequence>
<name>A0A3B1C0X0_9ZZZZ</name>
<dbReference type="EMBL" id="UOGC01000067">
    <property type="protein sequence ID" value="VAX18243.1"/>
    <property type="molecule type" value="Genomic_DNA"/>
</dbReference>
<organism evidence="1">
    <name type="scientific">hydrothermal vent metagenome</name>
    <dbReference type="NCBI Taxonomy" id="652676"/>
    <lineage>
        <taxon>unclassified sequences</taxon>
        <taxon>metagenomes</taxon>
        <taxon>ecological metagenomes</taxon>
    </lineage>
</organism>